<keyword evidence="2" id="KW-0472">Membrane</keyword>
<keyword evidence="2" id="KW-1133">Transmembrane helix</keyword>
<dbReference type="Proteomes" id="UP000288246">
    <property type="component" value="Unassembled WGS sequence"/>
</dbReference>
<dbReference type="OrthoDB" id="4816500at2"/>
<dbReference type="EMBL" id="BHYL01000300">
    <property type="protein sequence ID" value="GCD21524.1"/>
    <property type="molecule type" value="Genomic_DNA"/>
</dbReference>
<dbReference type="InterPro" id="IPR011047">
    <property type="entry name" value="Quinoprotein_ADH-like_sf"/>
</dbReference>
<keyword evidence="5" id="KW-1185">Reference proteome</keyword>
<name>A0A401V3P6_9CELL</name>
<evidence type="ECO:0000256" key="1">
    <source>
        <dbReference type="SAM" id="MobiDB-lite"/>
    </source>
</evidence>
<evidence type="ECO:0000256" key="2">
    <source>
        <dbReference type="SAM" id="Phobius"/>
    </source>
</evidence>
<feature type="domain" description="Pyrrolo-quinoline quinone repeat" evidence="3">
    <location>
        <begin position="123"/>
        <end position="290"/>
    </location>
</feature>
<feature type="transmembrane region" description="Helical" evidence="2">
    <location>
        <begin position="46"/>
        <end position="66"/>
    </location>
</feature>
<dbReference type="Gene3D" id="2.130.10.10">
    <property type="entry name" value="YVTN repeat-like/Quinoprotein amine dehydrogenase"/>
    <property type="match status" value="1"/>
</dbReference>
<evidence type="ECO:0000259" key="3">
    <source>
        <dbReference type="Pfam" id="PF13360"/>
    </source>
</evidence>
<keyword evidence="2" id="KW-0812">Transmembrane</keyword>
<dbReference type="Pfam" id="PF13360">
    <property type="entry name" value="PQQ_2"/>
    <property type="match status" value="2"/>
</dbReference>
<comment type="caution">
    <text evidence="4">The sequence shown here is derived from an EMBL/GenBank/DDBJ whole genome shotgun (WGS) entry which is preliminary data.</text>
</comment>
<proteinExistence type="predicted"/>
<dbReference type="InterPro" id="IPR002372">
    <property type="entry name" value="PQQ_rpt_dom"/>
</dbReference>
<accession>A0A401V3P6</accession>
<evidence type="ECO:0000313" key="5">
    <source>
        <dbReference type="Proteomes" id="UP000288246"/>
    </source>
</evidence>
<protein>
    <recommendedName>
        <fullName evidence="3">Pyrrolo-quinoline quinone repeat domain-containing protein</fullName>
    </recommendedName>
</protein>
<gene>
    <name evidence="4" type="ORF">CTKZ_30860</name>
</gene>
<reference evidence="4 5" key="1">
    <citation type="submission" date="2018-11" db="EMBL/GenBank/DDBJ databases">
        <title>Draft genome sequence of Cellulomonas takizawaensis strain TKZ-21.</title>
        <authorList>
            <person name="Yamamura H."/>
            <person name="Hayashi T."/>
            <person name="Hamada M."/>
            <person name="Serisawa Y."/>
            <person name="Matsuyama K."/>
            <person name="Nakagawa Y."/>
            <person name="Otoguro M."/>
            <person name="Yanagida F."/>
            <person name="Hayakawa M."/>
        </authorList>
    </citation>
    <scope>NUCLEOTIDE SEQUENCE [LARGE SCALE GENOMIC DNA]</scope>
    <source>
        <strain evidence="4 5">TKZ-21</strain>
    </source>
</reference>
<dbReference type="Gene3D" id="2.40.128.630">
    <property type="match status" value="1"/>
</dbReference>
<sequence length="477" mass="49769">MQLVEVDESPAPPRRPDRENNPVSALVEPSSAPTARGSVGRLVRRWWPVGAVAVVAVVATVVAGVARDREFVERVGAVPGLVRPLDGVPTVRWTAPAAPHRGAVVSADGTVVLVSAQDGRWLVTAHDAADGTALWSQDLAPVQVSGFESSLVACPSRGEDVGGLVVCLVTEPRVVYSDDASVDEPAHTRVVALDAADGEQVGEWEVDQALVEAGRVGDDVVLVTLDDAGHAVAERRAGVGGEVRWTYTTPDVLESITLSRVADAKVARDVVVVEGVVTTVLDVDDGAVLTTGAPYRNLQVVALQDGFATWATVGGGHVHAPDGAERFEVDGLPVPFALDDGTAADVLVVDDGSRLRGVDAGTGRVRWSTDTMLDVRARVSERLLVSGLTRFGVADASDGRVRWVSDAGDPMPWTPLTDGALVLAPGLAPDGTAQLVGLGLDDGVRYWALDLPGRVQRIDGFGGVLVARTADQALVLG</sequence>
<dbReference type="AlphaFoldDB" id="A0A401V3P6"/>
<feature type="domain" description="Pyrrolo-quinoline quinone repeat" evidence="3">
    <location>
        <begin position="353"/>
        <end position="454"/>
    </location>
</feature>
<organism evidence="4 5">
    <name type="scientific">Cellulomonas algicola</name>
    <dbReference type="NCBI Taxonomy" id="2071633"/>
    <lineage>
        <taxon>Bacteria</taxon>
        <taxon>Bacillati</taxon>
        <taxon>Actinomycetota</taxon>
        <taxon>Actinomycetes</taxon>
        <taxon>Micrococcales</taxon>
        <taxon>Cellulomonadaceae</taxon>
        <taxon>Cellulomonas</taxon>
    </lineage>
</organism>
<feature type="region of interest" description="Disordered" evidence="1">
    <location>
        <begin position="1"/>
        <end position="35"/>
    </location>
</feature>
<dbReference type="InterPro" id="IPR015943">
    <property type="entry name" value="WD40/YVTN_repeat-like_dom_sf"/>
</dbReference>
<dbReference type="SUPFAM" id="SSF50998">
    <property type="entry name" value="Quinoprotein alcohol dehydrogenase-like"/>
    <property type="match status" value="1"/>
</dbReference>
<evidence type="ECO:0000313" key="4">
    <source>
        <dbReference type="EMBL" id="GCD21524.1"/>
    </source>
</evidence>